<accession>D1CCQ0</accession>
<organism evidence="6 7">
    <name type="scientific">Thermobaculum terrenum (strain ATCC BAA-798 / CCMEE 7001 / YNP1)</name>
    <dbReference type="NCBI Taxonomy" id="525904"/>
    <lineage>
        <taxon>Bacteria</taxon>
        <taxon>Bacillati</taxon>
        <taxon>Chloroflexota</taxon>
        <taxon>Chloroflexia</taxon>
        <taxon>Candidatus Thermobaculales</taxon>
        <taxon>Candidatus Thermobaculaceae</taxon>
        <taxon>Thermobaculum</taxon>
    </lineage>
</organism>
<dbReference type="InterPro" id="IPR000587">
    <property type="entry name" value="Creatinase_N"/>
</dbReference>
<dbReference type="HOGENOM" id="CLU_017266_4_2_0"/>
<proteinExistence type="inferred from homology"/>
<dbReference type="GO" id="GO:0046872">
    <property type="term" value="F:metal ion binding"/>
    <property type="evidence" value="ECO:0007669"/>
    <property type="project" value="UniProtKB-KW"/>
</dbReference>
<dbReference type="InterPro" id="IPR029149">
    <property type="entry name" value="Creatin/AminoP/Spt16_N"/>
</dbReference>
<dbReference type="CDD" id="cd01092">
    <property type="entry name" value="APP-like"/>
    <property type="match status" value="1"/>
</dbReference>
<dbReference type="EMBL" id="CP001825">
    <property type="protein sequence ID" value="ACZ42565.1"/>
    <property type="molecule type" value="Genomic_DNA"/>
</dbReference>
<comment type="similarity">
    <text evidence="3">Belongs to the peptidase M24B family.</text>
</comment>
<evidence type="ECO:0000313" key="6">
    <source>
        <dbReference type="EMBL" id="ACZ42565.1"/>
    </source>
</evidence>
<dbReference type="KEGG" id="ttr:Tter_1659"/>
<dbReference type="PANTHER" id="PTHR46112:SF3">
    <property type="entry name" value="AMINOPEPTIDASE YPDF"/>
    <property type="match status" value="1"/>
</dbReference>
<feature type="domain" description="Peptidase M24" evidence="4">
    <location>
        <begin position="153"/>
        <end position="354"/>
    </location>
</feature>
<dbReference type="InterPro" id="IPR036005">
    <property type="entry name" value="Creatinase/aminopeptidase-like"/>
</dbReference>
<dbReference type="Pfam" id="PF01321">
    <property type="entry name" value="Creatinase_N"/>
    <property type="match status" value="1"/>
</dbReference>
<dbReference type="Pfam" id="PF00557">
    <property type="entry name" value="Peptidase_M24"/>
    <property type="match status" value="1"/>
</dbReference>
<name>D1CCQ0_THET1</name>
<dbReference type="InterPro" id="IPR000994">
    <property type="entry name" value="Pept_M24"/>
</dbReference>
<dbReference type="Gene3D" id="3.90.230.10">
    <property type="entry name" value="Creatinase/methionine aminopeptidase superfamily"/>
    <property type="match status" value="1"/>
</dbReference>
<dbReference type="InterPro" id="IPR001131">
    <property type="entry name" value="Peptidase_M24B_aminopep-P_CS"/>
</dbReference>
<evidence type="ECO:0000256" key="3">
    <source>
        <dbReference type="RuleBase" id="RU000590"/>
    </source>
</evidence>
<dbReference type="Proteomes" id="UP000000323">
    <property type="component" value="Chromosome 1"/>
</dbReference>
<evidence type="ECO:0000259" key="4">
    <source>
        <dbReference type="Pfam" id="PF00557"/>
    </source>
</evidence>
<protein>
    <submittedName>
        <fullName evidence="6">Peptidase M24</fullName>
    </submittedName>
</protein>
<dbReference type="RefSeq" id="WP_012875599.1">
    <property type="nucleotide sequence ID" value="NC_013525.1"/>
</dbReference>
<dbReference type="eggNOG" id="COG0006">
    <property type="taxonomic scope" value="Bacteria"/>
</dbReference>
<dbReference type="SUPFAM" id="SSF55920">
    <property type="entry name" value="Creatinase/aminopeptidase"/>
    <property type="match status" value="1"/>
</dbReference>
<evidence type="ECO:0000256" key="2">
    <source>
        <dbReference type="ARBA" id="ARBA00022801"/>
    </source>
</evidence>
<dbReference type="OrthoDB" id="9806388at2"/>
<dbReference type="PANTHER" id="PTHR46112">
    <property type="entry name" value="AMINOPEPTIDASE"/>
    <property type="match status" value="1"/>
</dbReference>
<dbReference type="Gene3D" id="3.40.350.10">
    <property type="entry name" value="Creatinase/prolidase N-terminal domain"/>
    <property type="match status" value="1"/>
</dbReference>
<feature type="domain" description="Creatinase N-terminal" evidence="5">
    <location>
        <begin position="12"/>
        <end position="145"/>
    </location>
</feature>
<dbReference type="InterPro" id="IPR050659">
    <property type="entry name" value="Peptidase_M24B"/>
</dbReference>
<evidence type="ECO:0000256" key="1">
    <source>
        <dbReference type="ARBA" id="ARBA00022723"/>
    </source>
</evidence>
<keyword evidence="7" id="KW-1185">Reference proteome</keyword>
<gene>
    <name evidence="6" type="ordered locus">Tter_1659</name>
</gene>
<dbReference type="GO" id="GO:0016787">
    <property type="term" value="F:hydrolase activity"/>
    <property type="evidence" value="ECO:0007669"/>
    <property type="project" value="UniProtKB-KW"/>
</dbReference>
<dbReference type="SUPFAM" id="SSF53092">
    <property type="entry name" value="Creatinase/prolidase N-terminal domain"/>
    <property type="match status" value="1"/>
</dbReference>
<reference evidence="7" key="1">
    <citation type="journal article" date="2010" name="Stand. Genomic Sci.">
        <title>Complete genome sequence of 'Thermobaculum terrenum' type strain (YNP1).</title>
        <authorList>
            <person name="Kiss H."/>
            <person name="Cleland D."/>
            <person name="Lapidus A."/>
            <person name="Lucas S."/>
            <person name="Glavina Del Rio T."/>
            <person name="Nolan M."/>
            <person name="Tice H."/>
            <person name="Han C."/>
            <person name="Goodwin L."/>
            <person name="Pitluck S."/>
            <person name="Liolios K."/>
            <person name="Ivanova N."/>
            <person name="Mavromatis K."/>
            <person name="Ovchinnikova G."/>
            <person name="Pati A."/>
            <person name="Chen A."/>
            <person name="Palaniappan K."/>
            <person name="Land M."/>
            <person name="Hauser L."/>
            <person name="Chang Y."/>
            <person name="Jeffries C."/>
            <person name="Lu M."/>
            <person name="Brettin T."/>
            <person name="Detter J."/>
            <person name="Goker M."/>
            <person name="Tindall B."/>
            <person name="Beck B."/>
            <person name="McDermott T."/>
            <person name="Woyke T."/>
            <person name="Bristow J."/>
            <person name="Eisen J."/>
            <person name="Markowitz V."/>
            <person name="Hugenholtz P."/>
            <person name="Kyrpides N."/>
            <person name="Klenk H."/>
            <person name="Cheng J."/>
        </authorList>
    </citation>
    <scope>NUCLEOTIDE SEQUENCE [LARGE SCALE GENOMIC DNA]</scope>
    <source>
        <strain evidence="7">ATCC BAA-798 / YNP1</strain>
    </source>
</reference>
<evidence type="ECO:0000259" key="5">
    <source>
        <dbReference type="Pfam" id="PF01321"/>
    </source>
</evidence>
<dbReference type="PROSITE" id="PS00491">
    <property type="entry name" value="PROLINE_PEPTIDASE"/>
    <property type="match status" value="1"/>
</dbReference>
<sequence length="369" mass="40836">MNNAFLPDYLRRIDKLRKSLADHELDALLVFSQANRRYLTGFTARDVAIGESSGYVLITQEKALLLVNSLYIEHAQKEVTAVEPFLVKDKPNIVISDLLRYLGLHKVGFERDYVTYGFIDDLRSHLEDRVELIPVKGLVEAQRVIKDPYEQNMISEAAKIADAAFSKMLDQISPGMTEKQVARLLDNLMIELGAEGPSFETIVAAGPNAARPHHEPTDRPVQEGEPIIVDMGAFYRGYCSDMTRTFCLGKPDSKFEEVYNIVLEAHNTARSAIRAGLDGGEIDAIARGIIDQAGYGEAFTHSLGHGVGLEVHEKPSLRKNSEDVLQEGMVVTIEPGIYISGWGGVRIESLVLVDNGPSVLSQAPIFKNR</sequence>
<keyword evidence="2" id="KW-0378">Hydrolase</keyword>
<dbReference type="AlphaFoldDB" id="D1CCQ0"/>
<evidence type="ECO:0000313" key="7">
    <source>
        <dbReference type="Proteomes" id="UP000000323"/>
    </source>
</evidence>
<keyword evidence="1 3" id="KW-0479">Metal-binding</keyword>
<dbReference type="STRING" id="525904.Tter_1659"/>